<sequence length="990" mass="108294">MSRMKTTVLPCSDRNNVNLLQQFSFPSRRDYELRRSISSGSNNIVVGAAGSVLPNSQNPDLVMRFQSDQQQAAADHRVHRDDEELAAVQLSMKYPANHTNVAAENLSFVCSARSFRAMDYRQSTVQNLRSGGHTSSFHRCGQWSEGSLPEDQVLKSTRDDGEEVPAQALDAHAQDLQECKPRSRNCVSGEVKLESSAQTLEKSSTIKARPWVSGELRIISTRPYRVDDRLKSIQCASATRSDCTRGLERASSCNLRGGADYGDLNKLQLLRRRPSASIAWDSLNESREDNLMREVAAAVPFKWEEAPGKAAAAHHSITAESGELQDASRRTGTSGAAQEQLREVEAKDSEAAPRDPEANQETKISGTDHDRDHASGSSFRSSRRYYSRMSSRISDRSMSFGASSSCNSDQLADQTHQLAVPHIDLVAPAAARFLAESAKTNTVLDSPIATPPGKHVLSVPFKWEEAPGKPKVDDSTVAAAAGAPDLQRETSTTPASLQLPPALLATLHMKLGAANTSRSTAAEIRSRYSRLPHSGPLELQRWRSDLHVPSCKSSSCSLQQEAAKRQSLSRRSLQNPCRSTAFCTLSGPILRSSPHDHESCSLDQLSDVDSAENSCRYHHQEQHAGHGLLSAGKNNPAAWSPTSILCGPCTCQDQRPITSMLMSLVSDVEAVQHLSSLATASSISNSTSQYSSSTSQESFEHSCSSATEQIGNSTASSLKTFLKKCRLVKSHEWLNSKSQRCITNAPAGFDSHQLDLQLSMSPELPWQCPPMDPCVQSLDLNEDTLAASEITNMQQLKLHDHQEFPVTISLSPANYHTHDAEFCPKLEAARPGYHHQPVYAQLPYPVPDSAEQDQMVQEEYTADDEQADFFGCLGFPFLPVRRMAKATTGNGMDPSLYVNNPSDSCTEDGYRSPAYTATLELLSPSADLMARRQGSGLRMRSLKHPRSLLESMCNSFKHTLLSCAISGSHRTSPVLRQDGHFLATSGLQAS</sequence>
<dbReference type="Pfam" id="PF05097">
    <property type="entry name" value="DUF688"/>
    <property type="match status" value="1"/>
</dbReference>
<protein>
    <submittedName>
        <fullName evidence="2">Uncharacterized protein</fullName>
    </submittedName>
</protein>
<reference evidence="2" key="1">
    <citation type="submission" date="2024-02" db="EMBL/GenBank/DDBJ databases">
        <authorList>
            <consortium name="ELIXIR-Norway"/>
            <consortium name="Elixir Norway"/>
        </authorList>
    </citation>
    <scope>NUCLEOTIDE SEQUENCE</scope>
</reference>
<keyword evidence="3" id="KW-1185">Reference proteome</keyword>
<dbReference type="PANTHER" id="PTHR34371:SF6">
    <property type="entry name" value="MEMBRANE-ASSOCIATED KINASE REGULATOR 6"/>
    <property type="match status" value="1"/>
</dbReference>
<accession>A0ABP0WFT9</accession>
<organism evidence="2 3">
    <name type="scientific">Sphagnum jensenii</name>
    <dbReference type="NCBI Taxonomy" id="128206"/>
    <lineage>
        <taxon>Eukaryota</taxon>
        <taxon>Viridiplantae</taxon>
        <taxon>Streptophyta</taxon>
        <taxon>Embryophyta</taxon>
        <taxon>Bryophyta</taxon>
        <taxon>Sphagnophytina</taxon>
        <taxon>Sphagnopsida</taxon>
        <taxon>Sphagnales</taxon>
        <taxon>Sphagnaceae</taxon>
        <taxon>Sphagnum</taxon>
    </lineage>
</organism>
<dbReference type="Proteomes" id="UP001497444">
    <property type="component" value="Chromosome 18"/>
</dbReference>
<dbReference type="EMBL" id="OZ020113">
    <property type="protein sequence ID" value="CAK9265716.1"/>
    <property type="molecule type" value="Genomic_DNA"/>
</dbReference>
<gene>
    <name evidence="2" type="ORF">CSSPJE1EN1_LOCUS11194</name>
</gene>
<evidence type="ECO:0000313" key="3">
    <source>
        <dbReference type="Proteomes" id="UP001497444"/>
    </source>
</evidence>
<feature type="compositionally biased region" description="Basic and acidic residues" evidence="1">
    <location>
        <begin position="340"/>
        <end position="357"/>
    </location>
</feature>
<evidence type="ECO:0000256" key="1">
    <source>
        <dbReference type="SAM" id="MobiDB-lite"/>
    </source>
</evidence>
<name>A0ABP0WFT9_9BRYO</name>
<evidence type="ECO:0000313" key="2">
    <source>
        <dbReference type="EMBL" id="CAK9265716.1"/>
    </source>
</evidence>
<dbReference type="InterPro" id="IPR007789">
    <property type="entry name" value="DUF688"/>
</dbReference>
<dbReference type="PANTHER" id="PTHR34371">
    <property type="entry name" value="OS01G0551000 PROTEIN"/>
    <property type="match status" value="1"/>
</dbReference>
<feature type="region of interest" description="Disordered" evidence="1">
    <location>
        <begin position="312"/>
        <end position="385"/>
    </location>
</feature>
<proteinExistence type="predicted"/>